<keyword evidence="2" id="KW-0540">Nuclease</keyword>
<reference evidence="2 3" key="1">
    <citation type="submission" date="2023-01" db="EMBL/GenBank/DDBJ databases">
        <title>Genomes from the Australian National Cyanobacteria Reference Collection.</title>
        <authorList>
            <person name="Willis A."/>
            <person name="Lee E.M.F."/>
        </authorList>
    </citation>
    <scope>NUCLEOTIDE SEQUENCE [LARGE SCALE GENOMIC DNA]</scope>
    <source>
        <strain evidence="2 3">CS-537/01</strain>
    </source>
</reference>
<dbReference type="InterPro" id="IPR008538">
    <property type="entry name" value="Uma2"/>
</dbReference>
<dbReference type="Proteomes" id="UP001212123">
    <property type="component" value="Unassembled WGS sequence"/>
</dbReference>
<dbReference type="InterPro" id="IPR012296">
    <property type="entry name" value="Nuclease_put_TT1808"/>
</dbReference>
<comment type="caution">
    <text evidence="2">The sequence shown here is derived from an EMBL/GenBank/DDBJ whole genome shotgun (WGS) entry which is preliminary data.</text>
</comment>
<dbReference type="GO" id="GO:0004519">
    <property type="term" value="F:endonuclease activity"/>
    <property type="evidence" value="ECO:0007669"/>
    <property type="project" value="UniProtKB-KW"/>
</dbReference>
<dbReference type="SUPFAM" id="SSF52980">
    <property type="entry name" value="Restriction endonuclease-like"/>
    <property type="match status" value="1"/>
</dbReference>
<protein>
    <submittedName>
        <fullName evidence="2">Uma2 family endonuclease</fullName>
    </submittedName>
</protein>
<keyword evidence="2" id="KW-0378">Hydrolase</keyword>
<evidence type="ECO:0000313" key="2">
    <source>
        <dbReference type="EMBL" id="MDB9485576.1"/>
    </source>
</evidence>
<dbReference type="PANTHER" id="PTHR36558">
    <property type="entry name" value="GLR1098 PROTEIN"/>
    <property type="match status" value="1"/>
</dbReference>
<dbReference type="RefSeq" id="WP_271804810.1">
    <property type="nucleotide sequence ID" value="NZ_JAQMTU010000022.1"/>
</dbReference>
<proteinExistence type="predicted"/>
<sequence length="197" mass="22503">MVATPSYNYISPTEYLQGEENSPIKYEYRDGEVYAMAGASNTHVIITGNVFAILRNHLRGSGCQAYISDTKAHIESINTYYYPDVIVSCHQKDKAFHNFLRYPCLIIEVLSPTTEAFDRGDKFADYRKLPSLQEYVLVSQNRISVEVFRRNSEGQWVLYSYEPGENIHLESINFNCPIADVYEDVNFETAAGEDLIV</sequence>
<evidence type="ECO:0000313" key="3">
    <source>
        <dbReference type="Proteomes" id="UP001212123"/>
    </source>
</evidence>
<evidence type="ECO:0000259" key="1">
    <source>
        <dbReference type="Pfam" id="PF05685"/>
    </source>
</evidence>
<gene>
    <name evidence="2" type="ORF">PN492_03280</name>
</gene>
<keyword evidence="3" id="KW-1185">Reference proteome</keyword>
<dbReference type="CDD" id="cd06260">
    <property type="entry name" value="DUF820-like"/>
    <property type="match status" value="1"/>
</dbReference>
<dbReference type="Gene3D" id="3.90.1570.10">
    <property type="entry name" value="tt1808, chain A"/>
    <property type="match status" value="1"/>
</dbReference>
<accession>A0ABT5A369</accession>
<dbReference type="EMBL" id="JAQMTU010000022">
    <property type="protein sequence ID" value="MDB9485576.1"/>
    <property type="molecule type" value="Genomic_DNA"/>
</dbReference>
<feature type="domain" description="Putative restriction endonuclease" evidence="1">
    <location>
        <begin position="13"/>
        <end position="172"/>
    </location>
</feature>
<dbReference type="PANTHER" id="PTHR36558:SF1">
    <property type="entry name" value="RESTRICTION ENDONUCLEASE DOMAIN-CONTAINING PROTEIN-RELATED"/>
    <property type="match status" value="1"/>
</dbReference>
<dbReference type="InterPro" id="IPR011335">
    <property type="entry name" value="Restrct_endonuc-II-like"/>
</dbReference>
<keyword evidence="2" id="KW-0255">Endonuclease</keyword>
<organism evidence="2 3">
    <name type="scientific">Dolichospermum circinale CS-537/01</name>
    <dbReference type="NCBI Taxonomy" id="3021739"/>
    <lineage>
        <taxon>Bacteria</taxon>
        <taxon>Bacillati</taxon>
        <taxon>Cyanobacteriota</taxon>
        <taxon>Cyanophyceae</taxon>
        <taxon>Nostocales</taxon>
        <taxon>Aphanizomenonaceae</taxon>
        <taxon>Dolichospermum</taxon>
        <taxon>Dolichospermum circinale</taxon>
    </lineage>
</organism>
<name>A0ABT5A369_9CYAN</name>
<dbReference type="Pfam" id="PF05685">
    <property type="entry name" value="Uma2"/>
    <property type="match status" value="1"/>
</dbReference>